<dbReference type="Proteomes" id="UP000824124">
    <property type="component" value="Unassembled WGS sequence"/>
</dbReference>
<dbReference type="SMART" id="SM01027">
    <property type="entry name" value="Beta-Casp"/>
    <property type="match status" value="1"/>
</dbReference>
<dbReference type="InterPro" id="IPR001279">
    <property type="entry name" value="Metallo-B-lactamas"/>
</dbReference>
<dbReference type="SUPFAM" id="SSF56281">
    <property type="entry name" value="Metallo-hydrolase/oxidoreductase"/>
    <property type="match status" value="1"/>
</dbReference>
<evidence type="ECO:0000313" key="4">
    <source>
        <dbReference type="EMBL" id="HIU10348.1"/>
    </source>
</evidence>
<evidence type="ECO:0000259" key="2">
    <source>
        <dbReference type="SMART" id="SM00849"/>
    </source>
</evidence>
<dbReference type="InterPro" id="IPR022712">
    <property type="entry name" value="Beta_Casp"/>
</dbReference>
<dbReference type="Pfam" id="PF10996">
    <property type="entry name" value="Beta-Casp"/>
    <property type="match status" value="1"/>
</dbReference>
<reference evidence="4" key="2">
    <citation type="journal article" date="2021" name="PeerJ">
        <title>Extensive microbial diversity within the chicken gut microbiome revealed by metagenomics and culture.</title>
        <authorList>
            <person name="Gilroy R."/>
            <person name="Ravi A."/>
            <person name="Getino M."/>
            <person name="Pursley I."/>
            <person name="Horton D.L."/>
            <person name="Alikhan N.F."/>
            <person name="Baker D."/>
            <person name="Gharbi K."/>
            <person name="Hall N."/>
            <person name="Watson M."/>
            <person name="Adriaenssens E.M."/>
            <person name="Foster-Nyarko E."/>
            <person name="Jarju S."/>
            <person name="Secka A."/>
            <person name="Antonio M."/>
            <person name="Oren A."/>
            <person name="Chaudhuri R.R."/>
            <person name="La Ragione R."/>
            <person name="Hildebrand F."/>
            <person name="Pallen M.J."/>
        </authorList>
    </citation>
    <scope>NUCLEOTIDE SEQUENCE</scope>
    <source>
        <strain evidence="4">2830</strain>
    </source>
</reference>
<dbReference type="GO" id="GO:0016787">
    <property type="term" value="F:hydrolase activity"/>
    <property type="evidence" value="ECO:0007669"/>
    <property type="project" value="UniProtKB-KW"/>
</dbReference>
<evidence type="ECO:0000259" key="3">
    <source>
        <dbReference type="SMART" id="SM01027"/>
    </source>
</evidence>
<feature type="domain" description="Beta-Casp" evidence="3">
    <location>
        <begin position="257"/>
        <end position="383"/>
    </location>
</feature>
<comment type="caution">
    <text evidence="4">The sequence shown here is derived from an EMBL/GenBank/DDBJ whole genome shotgun (WGS) entry which is preliminary data.</text>
</comment>
<evidence type="ECO:0000313" key="5">
    <source>
        <dbReference type="Proteomes" id="UP000824124"/>
    </source>
</evidence>
<organism evidence="4 5">
    <name type="scientific">Candidatus Avidehalobacter gallistercoris</name>
    <dbReference type="NCBI Taxonomy" id="2840694"/>
    <lineage>
        <taxon>Bacteria</taxon>
        <taxon>Bacillati</taxon>
        <taxon>Bacillota</taxon>
        <taxon>Clostridia</taxon>
        <taxon>Eubacteriales</taxon>
        <taxon>Peptococcaceae</taxon>
        <taxon>Peptococcaceae incertae sedis</taxon>
        <taxon>Candidatus Avidehalobacter</taxon>
    </lineage>
</organism>
<protein>
    <submittedName>
        <fullName evidence="4">MBL fold metallo-hydrolase</fullName>
    </submittedName>
</protein>
<dbReference type="PANTHER" id="PTHR11203:SF37">
    <property type="entry name" value="INTEGRATOR COMPLEX SUBUNIT 11"/>
    <property type="match status" value="1"/>
</dbReference>
<dbReference type="Pfam" id="PF00753">
    <property type="entry name" value="Lactamase_B"/>
    <property type="match status" value="1"/>
</dbReference>
<proteinExistence type="predicted"/>
<feature type="domain" description="Metallo-beta-lactamase" evidence="2">
    <location>
        <begin position="13"/>
        <end position="237"/>
    </location>
</feature>
<name>A0A9D1KYI8_9FIRM</name>
<dbReference type="Pfam" id="PF07521">
    <property type="entry name" value="RMMBL"/>
    <property type="match status" value="1"/>
</dbReference>
<gene>
    <name evidence="4" type="ORF">IAB00_03765</name>
</gene>
<dbReference type="InterPro" id="IPR036866">
    <property type="entry name" value="RibonucZ/Hydroxyglut_hydro"/>
</dbReference>
<dbReference type="PROSITE" id="PS51257">
    <property type="entry name" value="PROKAR_LIPOPROTEIN"/>
    <property type="match status" value="1"/>
</dbReference>
<dbReference type="EMBL" id="DVMH01000021">
    <property type="protein sequence ID" value="HIU10348.1"/>
    <property type="molecule type" value="Genomic_DNA"/>
</dbReference>
<evidence type="ECO:0000256" key="1">
    <source>
        <dbReference type="ARBA" id="ARBA00022801"/>
    </source>
</evidence>
<accession>A0A9D1KYI8</accession>
<dbReference type="InterPro" id="IPR050698">
    <property type="entry name" value="MBL"/>
</dbReference>
<reference evidence="4" key="1">
    <citation type="submission" date="2020-10" db="EMBL/GenBank/DDBJ databases">
        <authorList>
            <person name="Gilroy R."/>
        </authorList>
    </citation>
    <scope>NUCLEOTIDE SEQUENCE</scope>
    <source>
        <strain evidence="4">2830</strain>
    </source>
</reference>
<dbReference type="PANTHER" id="PTHR11203">
    <property type="entry name" value="CLEAVAGE AND POLYADENYLATION SPECIFICITY FACTOR FAMILY MEMBER"/>
    <property type="match status" value="1"/>
</dbReference>
<dbReference type="AlphaFoldDB" id="A0A9D1KYI8"/>
<dbReference type="InterPro" id="IPR011108">
    <property type="entry name" value="RMMBL"/>
</dbReference>
<dbReference type="GO" id="GO:0004521">
    <property type="term" value="F:RNA endonuclease activity"/>
    <property type="evidence" value="ECO:0007669"/>
    <property type="project" value="TreeGrafter"/>
</dbReference>
<dbReference type="CDD" id="cd16295">
    <property type="entry name" value="TTHA0252-CPSF-like_MBL-fold"/>
    <property type="match status" value="1"/>
</dbReference>
<dbReference type="SMART" id="SM00849">
    <property type="entry name" value="Lactamase_B"/>
    <property type="match status" value="1"/>
</dbReference>
<dbReference type="Gene3D" id="3.40.50.10890">
    <property type="match status" value="1"/>
</dbReference>
<keyword evidence="1" id="KW-0378">Hydrolase</keyword>
<sequence>MKLTFLGAAGTVTGSCYLLEHENSRFLVDCGMFQGSKKLKENNYVPFAFNPADIDFVLLTHAHIDHSGLLPKLVKGGFKGPIYTTSATCNLASVMLPDSAHIQETEVERKNRKAARAGEPLLTPIYDMQNAYTTVQQLEEHEYGETFLPAGGISATFFDAGHILGSAMILLQYTEGGRAKKLLFSGDIGRYNAAIVNDPATIEAADYLVMETTYGNRLHNDNNMDWNSKKRFLAATINDTFNRGGNVIIPAFAVDRCQDLLLELTQLQNEGLISNCKIYVDSPLAVKATEIFDNHPEYFDAETHAIIAKYGKSPFKNANIVYSQTVAESQAINQIKSRAIILSASGMADAGRIKHHLKHNLWRPESTVIFAGYQAEGTLGRRLIEGEKMVRIHGEQIDVKAKIAVLSGYSAHADYNELIRWLSGFKNLPQKIFLTHGEDNAREAFAERVRNHFGLVAEIPSLGQTFDLSLPTIKPVLQAKLPDTSAIEPMLLYLDIEDLLKTMARRGDSEKLQQIKDYVTQLEQNTQEAGR</sequence>
<dbReference type="Gene3D" id="3.60.15.10">
    <property type="entry name" value="Ribonuclease Z/Hydroxyacylglutathione hydrolase-like"/>
    <property type="match status" value="1"/>
</dbReference>